<dbReference type="AlphaFoldDB" id="A0A9Q1GBJ9"/>
<dbReference type="EMBL" id="JAINUF010000001">
    <property type="protein sequence ID" value="KAJ8380526.1"/>
    <property type="molecule type" value="Genomic_DNA"/>
</dbReference>
<dbReference type="Proteomes" id="UP001152622">
    <property type="component" value="Chromosome 1"/>
</dbReference>
<proteinExistence type="predicted"/>
<organism evidence="1 2">
    <name type="scientific">Synaphobranchus kaupii</name>
    <name type="common">Kaup's arrowtooth eel</name>
    <dbReference type="NCBI Taxonomy" id="118154"/>
    <lineage>
        <taxon>Eukaryota</taxon>
        <taxon>Metazoa</taxon>
        <taxon>Chordata</taxon>
        <taxon>Craniata</taxon>
        <taxon>Vertebrata</taxon>
        <taxon>Euteleostomi</taxon>
        <taxon>Actinopterygii</taxon>
        <taxon>Neopterygii</taxon>
        <taxon>Teleostei</taxon>
        <taxon>Anguilliformes</taxon>
        <taxon>Synaphobranchidae</taxon>
        <taxon>Synaphobranchus</taxon>
    </lineage>
</organism>
<name>A0A9Q1GBJ9_SYNKA</name>
<reference evidence="1" key="1">
    <citation type="journal article" date="2023" name="Science">
        <title>Genome structures resolve the early diversification of teleost fishes.</title>
        <authorList>
            <person name="Parey E."/>
            <person name="Louis A."/>
            <person name="Montfort J."/>
            <person name="Bouchez O."/>
            <person name="Roques C."/>
            <person name="Iampietro C."/>
            <person name="Lluch J."/>
            <person name="Castinel A."/>
            <person name="Donnadieu C."/>
            <person name="Desvignes T."/>
            <person name="Floi Bucao C."/>
            <person name="Jouanno E."/>
            <person name="Wen M."/>
            <person name="Mejri S."/>
            <person name="Dirks R."/>
            <person name="Jansen H."/>
            <person name="Henkel C."/>
            <person name="Chen W.J."/>
            <person name="Zahm M."/>
            <person name="Cabau C."/>
            <person name="Klopp C."/>
            <person name="Thompson A.W."/>
            <person name="Robinson-Rechavi M."/>
            <person name="Braasch I."/>
            <person name="Lecointre G."/>
            <person name="Bobe J."/>
            <person name="Postlethwait J.H."/>
            <person name="Berthelot C."/>
            <person name="Roest Crollius H."/>
            <person name="Guiguen Y."/>
        </authorList>
    </citation>
    <scope>NUCLEOTIDE SEQUENCE</scope>
    <source>
        <strain evidence="1">WJC10195</strain>
    </source>
</reference>
<evidence type="ECO:0000313" key="2">
    <source>
        <dbReference type="Proteomes" id="UP001152622"/>
    </source>
</evidence>
<comment type="caution">
    <text evidence="1">The sequence shown here is derived from an EMBL/GenBank/DDBJ whole genome shotgun (WGS) entry which is preliminary data.</text>
</comment>
<sequence length="71" mass="8155">MLRYRNKEASLVRRLRGVAHRRLTEELITWPSSSSGTRSSKHFLQTDLEADALAVQRLPGSRDSNSKRTLF</sequence>
<protein>
    <submittedName>
        <fullName evidence="1">Uncharacterized protein</fullName>
    </submittedName>
</protein>
<keyword evidence="2" id="KW-1185">Reference proteome</keyword>
<accession>A0A9Q1GBJ9</accession>
<gene>
    <name evidence="1" type="ORF">SKAU_G00013040</name>
</gene>
<evidence type="ECO:0000313" key="1">
    <source>
        <dbReference type="EMBL" id="KAJ8380526.1"/>
    </source>
</evidence>